<sequence>MERVIKQIIKFLQVPDPDKNFTDLHDLIMSIPVFQRLLRNFTYASRGNLISQITAHEYFEGEEIYMYGDFCDAILILIQGSATLSAGHNDSVVLPIKMLNDPFISRSRIYPNNAIARERTFILKISLDLYNDVTLSELESNVKEKMRYVEKLLPGMQQCTIAQKEKIAYCMDIFVFPKGNLLCQEGVVSDKVLIVLDGECSILKNFGRKPRIISKLGKGSFLCENSILNSRPTDYTAIVSSDKAKVGKFKSSDVRSNFPPHILMQLQDFYSIKEEMHGKILKFPQLTPSSSLPSKFFPLASPRALSNFANYSLRATQNSTPTMLKPMYKRQLERLRDYSPLRIDKYF</sequence>
<organism evidence="2 3">
    <name type="scientific">Stentor coeruleus</name>
    <dbReference type="NCBI Taxonomy" id="5963"/>
    <lineage>
        <taxon>Eukaryota</taxon>
        <taxon>Sar</taxon>
        <taxon>Alveolata</taxon>
        <taxon>Ciliophora</taxon>
        <taxon>Postciliodesmatophora</taxon>
        <taxon>Heterotrichea</taxon>
        <taxon>Heterotrichida</taxon>
        <taxon>Stentoridae</taxon>
        <taxon>Stentor</taxon>
    </lineage>
</organism>
<comment type="caution">
    <text evidence="2">The sequence shown here is derived from an EMBL/GenBank/DDBJ whole genome shotgun (WGS) entry which is preliminary data.</text>
</comment>
<dbReference type="EMBL" id="MPUH01001241">
    <property type="protein sequence ID" value="OMJ69092.1"/>
    <property type="molecule type" value="Genomic_DNA"/>
</dbReference>
<dbReference type="PANTHER" id="PTHR23011">
    <property type="entry name" value="CYCLIC NUCLEOTIDE-BINDING DOMAIN CONTAINING PROTEIN"/>
    <property type="match status" value="1"/>
</dbReference>
<dbReference type="InterPro" id="IPR000595">
    <property type="entry name" value="cNMP-bd_dom"/>
</dbReference>
<dbReference type="Gene3D" id="2.60.120.10">
    <property type="entry name" value="Jelly Rolls"/>
    <property type="match status" value="2"/>
</dbReference>
<protein>
    <recommendedName>
        <fullName evidence="1">Cyclic nucleotide-binding domain-containing protein</fullName>
    </recommendedName>
</protein>
<dbReference type="AlphaFoldDB" id="A0A1R2AX80"/>
<evidence type="ECO:0000259" key="1">
    <source>
        <dbReference type="PROSITE" id="PS50042"/>
    </source>
</evidence>
<proteinExistence type="predicted"/>
<evidence type="ECO:0000313" key="2">
    <source>
        <dbReference type="EMBL" id="OMJ69092.1"/>
    </source>
</evidence>
<dbReference type="InterPro" id="IPR014710">
    <property type="entry name" value="RmlC-like_jellyroll"/>
</dbReference>
<name>A0A1R2AX80_9CILI</name>
<reference evidence="2 3" key="1">
    <citation type="submission" date="2016-11" db="EMBL/GenBank/DDBJ databases">
        <title>The macronuclear genome of Stentor coeruleus: a giant cell with tiny introns.</title>
        <authorList>
            <person name="Slabodnick M."/>
            <person name="Ruby J.G."/>
            <person name="Reiff S.B."/>
            <person name="Swart E.C."/>
            <person name="Gosai S."/>
            <person name="Prabakaran S."/>
            <person name="Witkowska E."/>
            <person name="Larue G.E."/>
            <person name="Fisher S."/>
            <person name="Freeman R.M."/>
            <person name="Gunawardena J."/>
            <person name="Chu W."/>
            <person name="Stover N.A."/>
            <person name="Gregory B.D."/>
            <person name="Nowacki M."/>
            <person name="Derisi J."/>
            <person name="Roy S.W."/>
            <person name="Marshall W.F."/>
            <person name="Sood P."/>
        </authorList>
    </citation>
    <scope>NUCLEOTIDE SEQUENCE [LARGE SCALE GENOMIC DNA]</scope>
    <source>
        <strain evidence="2">WM001</strain>
    </source>
</reference>
<dbReference type="PANTHER" id="PTHR23011:SF28">
    <property type="entry name" value="CYCLIC NUCLEOTIDE-BINDING DOMAIN CONTAINING PROTEIN"/>
    <property type="match status" value="1"/>
</dbReference>
<accession>A0A1R2AX80</accession>
<dbReference type="Proteomes" id="UP000187209">
    <property type="component" value="Unassembled WGS sequence"/>
</dbReference>
<evidence type="ECO:0000313" key="3">
    <source>
        <dbReference type="Proteomes" id="UP000187209"/>
    </source>
</evidence>
<dbReference type="Pfam" id="PF00027">
    <property type="entry name" value="cNMP_binding"/>
    <property type="match status" value="1"/>
</dbReference>
<dbReference type="SUPFAM" id="SSF51206">
    <property type="entry name" value="cAMP-binding domain-like"/>
    <property type="match status" value="2"/>
</dbReference>
<feature type="domain" description="Cyclic nucleotide-binding" evidence="1">
    <location>
        <begin position="37"/>
        <end position="84"/>
    </location>
</feature>
<keyword evidence="3" id="KW-1185">Reference proteome</keyword>
<gene>
    <name evidence="2" type="ORF">SteCoe_33278</name>
</gene>
<feature type="domain" description="Cyclic nucleotide-binding" evidence="1">
    <location>
        <begin position="155"/>
        <end position="242"/>
    </location>
</feature>
<dbReference type="InterPro" id="IPR018490">
    <property type="entry name" value="cNMP-bd_dom_sf"/>
</dbReference>
<dbReference type="OrthoDB" id="295217at2759"/>
<dbReference type="PROSITE" id="PS50042">
    <property type="entry name" value="CNMP_BINDING_3"/>
    <property type="match status" value="2"/>
</dbReference>
<dbReference type="CDD" id="cd00038">
    <property type="entry name" value="CAP_ED"/>
    <property type="match status" value="1"/>
</dbReference>